<dbReference type="Proteomes" id="UP000317494">
    <property type="component" value="Unassembled WGS sequence"/>
</dbReference>
<evidence type="ECO:0000256" key="8">
    <source>
        <dbReference type="ARBA" id="ARBA00023163"/>
    </source>
</evidence>
<dbReference type="PANTHER" id="PTHR20934">
    <property type="entry name" value="TRANSCRIPTION ELONGATION FACTOR 1 HOMOLOG"/>
    <property type="match status" value="1"/>
</dbReference>
<comment type="similarity">
    <text evidence="3 10">Belongs to the ELOF1 family.</text>
</comment>
<organism evidence="12 13">
    <name type="scientific">Synchytrium endobioticum</name>
    <dbReference type="NCBI Taxonomy" id="286115"/>
    <lineage>
        <taxon>Eukaryota</taxon>
        <taxon>Fungi</taxon>
        <taxon>Fungi incertae sedis</taxon>
        <taxon>Chytridiomycota</taxon>
        <taxon>Chytridiomycota incertae sedis</taxon>
        <taxon>Chytridiomycetes</taxon>
        <taxon>Synchytriales</taxon>
        <taxon>Synchytriaceae</taxon>
        <taxon>Synchytrium</taxon>
    </lineage>
</organism>
<keyword evidence="7 10" id="KW-0805">Transcription regulation</keyword>
<evidence type="ECO:0000256" key="5">
    <source>
        <dbReference type="ARBA" id="ARBA00022771"/>
    </source>
</evidence>
<keyword evidence="8 10" id="KW-0804">Transcription</keyword>
<dbReference type="EMBL" id="QEAN01000635">
    <property type="protein sequence ID" value="TPX31109.1"/>
    <property type="molecule type" value="Genomic_DNA"/>
</dbReference>
<dbReference type="GO" id="GO:0008270">
    <property type="term" value="F:zinc ion binding"/>
    <property type="evidence" value="ECO:0007669"/>
    <property type="project" value="UniProtKB-KW"/>
</dbReference>
<evidence type="ECO:0000256" key="2">
    <source>
        <dbReference type="ARBA" id="ARBA00004123"/>
    </source>
</evidence>
<keyword evidence="13" id="KW-1185">Reference proteome</keyword>
<evidence type="ECO:0000313" key="13">
    <source>
        <dbReference type="Proteomes" id="UP000317494"/>
    </source>
</evidence>
<dbReference type="Gene3D" id="2.20.25.190">
    <property type="match status" value="1"/>
</dbReference>
<name>A0A507BW28_9FUNG</name>
<evidence type="ECO:0000256" key="1">
    <source>
        <dbReference type="ARBA" id="ARBA00003357"/>
    </source>
</evidence>
<comment type="function">
    <text evidence="1 10">Transcription elongation factor implicated in the maintenance of proper chromatin structure in actively transcribed regions.</text>
</comment>
<evidence type="ECO:0000256" key="6">
    <source>
        <dbReference type="ARBA" id="ARBA00022833"/>
    </source>
</evidence>
<reference evidence="12 13" key="1">
    <citation type="journal article" date="2019" name="Sci. Rep.">
        <title>Comparative genomics of chytrid fungi reveal insights into the obligate biotrophic and pathogenic lifestyle of Synchytrium endobioticum.</title>
        <authorList>
            <person name="van de Vossenberg B.T.L.H."/>
            <person name="Warris S."/>
            <person name="Nguyen H.D.T."/>
            <person name="van Gent-Pelzer M.P.E."/>
            <person name="Joly D.L."/>
            <person name="van de Geest H.C."/>
            <person name="Bonants P.J.M."/>
            <person name="Smith D.S."/>
            <person name="Levesque C.A."/>
            <person name="van der Lee T.A.J."/>
        </authorList>
    </citation>
    <scope>NUCLEOTIDE SEQUENCE [LARGE SCALE GENOMIC DNA]</scope>
    <source>
        <strain evidence="12 13">MB42</strain>
    </source>
</reference>
<keyword evidence="9 10" id="KW-0539">Nucleus</keyword>
<dbReference type="GO" id="GO:0006368">
    <property type="term" value="P:transcription elongation by RNA polymerase II"/>
    <property type="evidence" value="ECO:0007669"/>
    <property type="project" value="TreeGrafter"/>
</dbReference>
<proteinExistence type="inferred from homology"/>
<accession>A0A507BW28</accession>
<feature type="compositionally biased region" description="Basic residues" evidence="11">
    <location>
        <begin position="45"/>
        <end position="57"/>
    </location>
</feature>
<evidence type="ECO:0000256" key="7">
    <source>
        <dbReference type="ARBA" id="ARBA00023015"/>
    </source>
</evidence>
<evidence type="ECO:0000256" key="4">
    <source>
        <dbReference type="ARBA" id="ARBA00022723"/>
    </source>
</evidence>
<dbReference type="SUPFAM" id="SSF57783">
    <property type="entry name" value="Zinc beta-ribbon"/>
    <property type="match status" value="1"/>
</dbReference>
<dbReference type="AlphaFoldDB" id="A0A507BW28"/>
<dbReference type="VEuPathDB" id="FungiDB:SeMB42_g07815"/>
<dbReference type="STRING" id="286115.A0A507BW28"/>
<dbReference type="Pfam" id="PF05129">
    <property type="entry name" value="Zn_ribbon_Elf1"/>
    <property type="match status" value="1"/>
</dbReference>
<dbReference type="FunFam" id="2.20.25.190:FF:000001">
    <property type="entry name" value="Transcription elongation factor 1 homolog"/>
    <property type="match status" value="1"/>
</dbReference>
<evidence type="ECO:0000256" key="3">
    <source>
        <dbReference type="ARBA" id="ARBA00009730"/>
    </source>
</evidence>
<keyword evidence="4 10" id="KW-0479">Metal-binding</keyword>
<keyword evidence="5 10" id="KW-0863">Zinc-finger</keyword>
<dbReference type="InterPro" id="IPR038567">
    <property type="entry name" value="T_Elf1_sf"/>
</dbReference>
<keyword evidence="6 10" id="KW-0862">Zinc</keyword>
<comment type="subcellular location">
    <subcellularLocation>
        <location evidence="2 10">Nucleus</location>
    </subcellularLocation>
</comment>
<evidence type="ECO:0000313" key="12">
    <source>
        <dbReference type="EMBL" id="TPX31109.1"/>
    </source>
</evidence>
<evidence type="ECO:0000256" key="10">
    <source>
        <dbReference type="RuleBase" id="RU364033"/>
    </source>
</evidence>
<dbReference type="GO" id="GO:0008023">
    <property type="term" value="C:transcription elongation factor complex"/>
    <property type="evidence" value="ECO:0007669"/>
    <property type="project" value="TreeGrafter"/>
</dbReference>
<dbReference type="PANTHER" id="PTHR20934:SF0">
    <property type="entry name" value="TRANSCRIPTION ELONGATION FACTOR 1 HOMOLOG"/>
    <property type="match status" value="1"/>
</dbReference>
<protein>
    <recommendedName>
        <fullName evidence="10">Transcription elongation factor 1 homolog</fullName>
    </recommendedName>
</protein>
<sequence length="135" mass="15411">MVSLADTSYFIRTLHGNIVTNRCSPSQCTVPPFPSKLDRDEVTMGKRKAKRKPMKKSKEKLDTEFNCLFCGQESSVTCKMDKDKNRGILNCRSCGVSFEKVLNDLDLPVDVYTNWIDSTEAAQNDEVPNKRQRRD</sequence>
<evidence type="ECO:0000256" key="11">
    <source>
        <dbReference type="SAM" id="MobiDB-lite"/>
    </source>
</evidence>
<dbReference type="GO" id="GO:0000993">
    <property type="term" value="F:RNA polymerase II complex binding"/>
    <property type="evidence" value="ECO:0007669"/>
    <property type="project" value="TreeGrafter"/>
</dbReference>
<comment type="caution">
    <text evidence="12">The sequence shown here is derived from an EMBL/GenBank/DDBJ whole genome shotgun (WGS) entry which is preliminary data.</text>
</comment>
<evidence type="ECO:0000256" key="9">
    <source>
        <dbReference type="ARBA" id="ARBA00023242"/>
    </source>
</evidence>
<dbReference type="InterPro" id="IPR007808">
    <property type="entry name" value="Elf1"/>
</dbReference>
<gene>
    <name evidence="12" type="ORF">SeMB42_g07815</name>
</gene>
<feature type="region of interest" description="Disordered" evidence="11">
    <location>
        <begin position="34"/>
        <end position="57"/>
    </location>
</feature>